<dbReference type="InterPro" id="IPR024071">
    <property type="entry name" value="S-Me-THD_C_sf"/>
</dbReference>
<feature type="domain" description="S-Me-THD N-terminal" evidence="1">
    <location>
        <begin position="8"/>
        <end position="163"/>
    </location>
</feature>
<dbReference type="RefSeq" id="WP_148692732.1">
    <property type="nucleotide sequence ID" value="NZ_CP020477.1"/>
</dbReference>
<dbReference type="GeneID" id="41591964"/>
<dbReference type="InterPro" id="IPR010318">
    <property type="entry name" value="S-Me-THD_N"/>
</dbReference>
<proteinExistence type="predicted"/>
<dbReference type="InterPro" id="IPR048350">
    <property type="entry name" value="S-Me-THD-like_C"/>
</dbReference>
<evidence type="ECO:0000259" key="2">
    <source>
        <dbReference type="Pfam" id="PF20906"/>
    </source>
</evidence>
<evidence type="ECO:0000313" key="4">
    <source>
        <dbReference type="Proteomes" id="UP000193404"/>
    </source>
</evidence>
<dbReference type="InterPro" id="IPR027479">
    <property type="entry name" value="S-Me-THD_N_sf"/>
</dbReference>
<evidence type="ECO:0000259" key="1">
    <source>
        <dbReference type="Pfam" id="PF06032"/>
    </source>
</evidence>
<evidence type="ECO:0008006" key="5">
    <source>
        <dbReference type="Google" id="ProtNLM"/>
    </source>
</evidence>
<accession>A0A1W6K3U9</accession>
<dbReference type="STRING" id="282676.B6F84_13550"/>
<dbReference type="SUPFAM" id="SSF160991">
    <property type="entry name" value="CV3147-like"/>
    <property type="match status" value="1"/>
</dbReference>
<dbReference type="Proteomes" id="UP000193404">
    <property type="component" value="Chromosome"/>
</dbReference>
<organism evidence="3 4">
    <name type="scientific">Acidianus manzaensis</name>
    <dbReference type="NCBI Taxonomy" id="282676"/>
    <lineage>
        <taxon>Archaea</taxon>
        <taxon>Thermoproteota</taxon>
        <taxon>Thermoprotei</taxon>
        <taxon>Sulfolobales</taxon>
        <taxon>Sulfolobaceae</taxon>
        <taxon>Acidianus</taxon>
    </lineage>
</organism>
<dbReference type="Gene3D" id="2.40.390.10">
    <property type="entry name" value="CV3147-like"/>
    <property type="match status" value="1"/>
</dbReference>
<gene>
    <name evidence="3" type="ORF">B6F84_13550</name>
</gene>
<dbReference type="EMBL" id="CP020477">
    <property type="protein sequence ID" value="ARM77209.1"/>
    <property type="molecule type" value="Genomic_DNA"/>
</dbReference>
<name>A0A1W6K3U9_9CREN</name>
<dbReference type="KEGG" id="aman:B6F84_13550"/>
<dbReference type="AlphaFoldDB" id="A0A1W6K3U9"/>
<keyword evidence="4" id="KW-1185">Reference proteome</keyword>
<dbReference type="Pfam" id="PF20906">
    <property type="entry name" value="S-Me-THD_C"/>
    <property type="match status" value="1"/>
</dbReference>
<protein>
    <recommendedName>
        <fullName evidence="5">DUF917 domain-containing protein</fullName>
    </recommendedName>
</protein>
<dbReference type="Pfam" id="PF06032">
    <property type="entry name" value="S-Me-THD_N"/>
    <property type="match status" value="1"/>
</dbReference>
<evidence type="ECO:0000313" key="3">
    <source>
        <dbReference type="EMBL" id="ARM77209.1"/>
    </source>
</evidence>
<sequence>MERLSINDVYSLAVGSSILGSGGGGNPFLGYRILKAKMIEMNIDYLEYTNEVMDSDFIIGVGGMGSPLIGVEKIPSGHEYYNSLMVLAGFIGKEPTKITPIEIGGINSIVPFIVSLMAKKPVVDGDFEGRAFPELYMTTMHFAGFRATPMSICDERGNCTVLDLVDDYYAEKVARDITVRFGGRGYISLYPCDGNGYINGGILGTVSLSYKLGGALVESGLDEMLGLSNGRVIFEGKVVDIKRYNLGGFALGVVELEGIEGYKDERAEVIFKNEYLGFIKNGEISYISPEIISLIDYSNHVVTSDSIKYGIKVRVVYIPVSNKWKEVGGYGVIRDMVYKEIMRIRQLL</sequence>
<dbReference type="Gene3D" id="3.40.1610.10">
    <property type="entry name" value="CV3147-like domain"/>
    <property type="match status" value="1"/>
</dbReference>
<dbReference type="OrthoDB" id="46232at2157"/>
<feature type="domain" description="S-Me-THD-like C-terminal" evidence="2">
    <location>
        <begin position="166"/>
        <end position="329"/>
    </location>
</feature>
<reference evidence="3 4" key="1">
    <citation type="submission" date="2017-03" db="EMBL/GenBank/DDBJ databases">
        <title>Sulfur activation and transportation mechanism of thermophilic Archaea Acidianus manzaensis YN-25.</title>
        <authorList>
            <person name="Ma Y."/>
            <person name="Yang Y."/>
            <person name="Xia J."/>
        </authorList>
    </citation>
    <scope>NUCLEOTIDE SEQUENCE [LARGE SCALE GENOMIC DNA]</scope>
    <source>
        <strain evidence="3 4">YN-25</strain>
    </source>
</reference>